<evidence type="ECO:0000256" key="1">
    <source>
        <dbReference type="SAM" id="MobiDB-lite"/>
    </source>
</evidence>
<feature type="compositionally biased region" description="Polar residues" evidence="1">
    <location>
        <begin position="27"/>
        <end position="51"/>
    </location>
</feature>
<feature type="region of interest" description="Disordered" evidence="1">
    <location>
        <begin position="300"/>
        <end position="362"/>
    </location>
</feature>
<keyword evidence="3" id="KW-1185">Reference proteome</keyword>
<feature type="region of interest" description="Disordered" evidence="1">
    <location>
        <begin position="131"/>
        <end position="161"/>
    </location>
</feature>
<sequence length="424" mass="43895">MGTLLVVFACMLEQRLPRAPPSFGTPHPSSTRVRTSPSKQATPSPLASSASKPVPRRPLPSPARSRLAKSHAHRPTTMPIPSCPLSLSRGSLSTLFVFCHCRRRRRRLPCTSVLTAKQPARAHTRNRHVLAPTPPLAAAPSRRRDVSEARAHPAAAPVTARGVNGTRIGRALTDDLRAAAPSLSVSSFSLPARAILARLRLISLPCLRLVSVTGDGSLCGGACLCPSVWPPAPAPAPAPVPVPANQPARLPAPAKRPRPRPRLRLRACCPTYLRPKAPTYLPACLPHRLAARCTSARLALPNSTNSTRDRAPPMEPASRAPPSPSPSPLPATGAGDKSASAVAEGGGKAVGGVRPPPHPPPARLSAHLVHAAVAAVVAARLDFVVHACVACVQSGCLVPARARAPAAAAAAAAAHGARTSAGPD</sequence>
<feature type="compositionally biased region" description="Low complexity" evidence="1">
    <location>
        <begin position="152"/>
        <end position="161"/>
    </location>
</feature>
<evidence type="ECO:0000313" key="3">
    <source>
        <dbReference type="Proteomes" id="UP000799438"/>
    </source>
</evidence>
<accession>A0A6A6BJQ0</accession>
<organism evidence="2 3">
    <name type="scientific">Aplosporella prunicola CBS 121167</name>
    <dbReference type="NCBI Taxonomy" id="1176127"/>
    <lineage>
        <taxon>Eukaryota</taxon>
        <taxon>Fungi</taxon>
        <taxon>Dikarya</taxon>
        <taxon>Ascomycota</taxon>
        <taxon>Pezizomycotina</taxon>
        <taxon>Dothideomycetes</taxon>
        <taxon>Dothideomycetes incertae sedis</taxon>
        <taxon>Botryosphaeriales</taxon>
        <taxon>Aplosporellaceae</taxon>
        <taxon>Aplosporella</taxon>
    </lineage>
</organism>
<feature type="region of interest" description="Disordered" evidence="1">
    <location>
        <begin position="18"/>
        <end position="84"/>
    </location>
</feature>
<dbReference type="AlphaFoldDB" id="A0A6A6BJQ0"/>
<feature type="compositionally biased region" description="Pro residues" evidence="1">
    <location>
        <begin position="313"/>
        <end position="329"/>
    </location>
</feature>
<dbReference type="GeneID" id="54303668"/>
<protein>
    <submittedName>
        <fullName evidence="2">Uncharacterized protein</fullName>
    </submittedName>
</protein>
<dbReference type="EMBL" id="ML995483">
    <property type="protein sequence ID" value="KAF2143047.1"/>
    <property type="molecule type" value="Genomic_DNA"/>
</dbReference>
<gene>
    <name evidence="2" type="ORF">K452DRAFT_358074</name>
</gene>
<reference evidence="2" key="1">
    <citation type="journal article" date="2020" name="Stud. Mycol.">
        <title>101 Dothideomycetes genomes: a test case for predicting lifestyles and emergence of pathogens.</title>
        <authorList>
            <person name="Haridas S."/>
            <person name="Albert R."/>
            <person name="Binder M."/>
            <person name="Bloem J."/>
            <person name="Labutti K."/>
            <person name="Salamov A."/>
            <person name="Andreopoulos B."/>
            <person name="Baker S."/>
            <person name="Barry K."/>
            <person name="Bills G."/>
            <person name="Bluhm B."/>
            <person name="Cannon C."/>
            <person name="Castanera R."/>
            <person name="Culley D."/>
            <person name="Daum C."/>
            <person name="Ezra D."/>
            <person name="Gonzalez J."/>
            <person name="Henrissat B."/>
            <person name="Kuo A."/>
            <person name="Liang C."/>
            <person name="Lipzen A."/>
            <person name="Lutzoni F."/>
            <person name="Magnuson J."/>
            <person name="Mondo S."/>
            <person name="Nolan M."/>
            <person name="Ohm R."/>
            <person name="Pangilinan J."/>
            <person name="Park H.-J."/>
            <person name="Ramirez L."/>
            <person name="Alfaro M."/>
            <person name="Sun H."/>
            <person name="Tritt A."/>
            <person name="Yoshinaga Y."/>
            <person name="Zwiers L.-H."/>
            <person name="Turgeon B."/>
            <person name="Goodwin S."/>
            <person name="Spatafora J."/>
            <person name="Crous P."/>
            <person name="Grigoriev I."/>
        </authorList>
    </citation>
    <scope>NUCLEOTIDE SEQUENCE</scope>
    <source>
        <strain evidence="2">CBS 121167</strain>
    </source>
</reference>
<proteinExistence type="predicted"/>
<dbReference type="RefSeq" id="XP_033398759.1">
    <property type="nucleotide sequence ID" value="XM_033546162.1"/>
</dbReference>
<name>A0A6A6BJQ0_9PEZI</name>
<evidence type="ECO:0000313" key="2">
    <source>
        <dbReference type="EMBL" id="KAF2143047.1"/>
    </source>
</evidence>
<feature type="compositionally biased region" description="Basic and acidic residues" evidence="1">
    <location>
        <begin position="142"/>
        <end position="151"/>
    </location>
</feature>
<dbReference type="Proteomes" id="UP000799438">
    <property type="component" value="Unassembled WGS sequence"/>
</dbReference>